<gene>
    <name evidence="2" type="ORF">IQ249_04070</name>
</gene>
<dbReference type="Pfam" id="PF12146">
    <property type="entry name" value="Hydrolase_4"/>
    <property type="match status" value="1"/>
</dbReference>
<evidence type="ECO:0000259" key="1">
    <source>
        <dbReference type="Pfam" id="PF12146"/>
    </source>
</evidence>
<evidence type="ECO:0000313" key="3">
    <source>
        <dbReference type="Proteomes" id="UP000654482"/>
    </source>
</evidence>
<dbReference type="InterPro" id="IPR029058">
    <property type="entry name" value="AB_hydrolase_fold"/>
</dbReference>
<keyword evidence="3" id="KW-1185">Reference proteome</keyword>
<dbReference type="InterPro" id="IPR000073">
    <property type="entry name" value="AB_hydrolase_1"/>
</dbReference>
<evidence type="ECO:0000313" key="2">
    <source>
        <dbReference type="EMBL" id="MBE9115070.1"/>
    </source>
</evidence>
<organism evidence="2 3">
    <name type="scientific">Lusitaniella coriacea LEGE 07157</name>
    <dbReference type="NCBI Taxonomy" id="945747"/>
    <lineage>
        <taxon>Bacteria</taxon>
        <taxon>Bacillati</taxon>
        <taxon>Cyanobacteriota</taxon>
        <taxon>Cyanophyceae</taxon>
        <taxon>Spirulinales</taxon>
        <taxon>Lusitaniellaceae</taxon>
        <taxon>Lusitaniella</taxon>
    </lineage>
</organism>
<protein>
    <submittedName>
        <fullName evidence="2">Alpha/beta hydrolase</fullName>
    </submittedName>
</protein>
<dbReference type="Gene3D" id="3.40.50.1820">
    <property type="entry name" value="alpha/beta hydrolase"/>
    <property type="match status" value="1"/>
</dbReference>
<dbReference type="PANTHER" id="PTHR22753">
    <property type="entry name" value="TRANSMEMBRANE PROTEIN 68"/>
    <property type="match status" value="1"/>
</dbReference>
<dbReference type="GO" id="GO:0016787">
    <property type="term" value="F:hydrolase activity"/>
    <property type="evidence" value="ECO:0007669"/>
    <property type="project" value="UniProtKB-KW"/>
</dbReference>
<proteinExistence type="predicted"/>
<keyword evidence="2" id="KW-0378">Hydrolase</keyword>
<dbReference type="GO" id="GO:0016020">
    <property type="term" value="C:membrane"/>
    <property type="evidence" value="ECO:0007669"/>
    <property type="project" value="TreeGrafter"/>
</dbReference>
<dbReference type="RefSeq" id="WP_194028156.1">
    <property type="nucleotide sequence ID" value="NZ_JADEWZ010000004.1"/>
</dbReference>
<accession>A0A8J7DUY0</accession>
<name>A0A8J7DUY0_9CYAN</name>
<feature type="domain" description="Serine aminopeptidase S33" evidence="1">
    <location>
        <begin position="61"/>
        <end position="244"/>
    </location>
</feature>
<dbReference type="PRINTS" id="PR00111">
    <property type="entry name" value="ABHYDROLASE"/>
</dbReference>
<sequence>MTQALSFLRPKNTNLEAPLFVYLSGMDGTGQLLRTQMESLQQGFDVRCVAIPANNLQGWNTLATQVIDLIAAELKQRSHSSIYLCGESFGGCLAMKVAVRSPFAISGLILSNPASSFSQQPLFGVVAPTATSWVPEFLLRSSAIALLPFLAALGRIASRDRGDLLTAMQSLPPKTLSWRLSLLRDFQIEPEELCRFSPPVLLIAGARDRLLPSVAEAQRLARQFPNARIAILPDSGHACLLETDTQLCEILRAYDLIKENDPDANESQLRNNSELMIN</sequence>
<reference evidence="2" key="1">
    <citation type="submission" date="2020-10" db="EMBL/GenBank/DDBJ databases">
        <authorList>
            <person name="Castelo-Branco R."/>
            <person name="Eusebio N."/>
            <person name="Adriana R."/>
            <person name="Vieira A."/>
            <person name="Brugerolle De Fraissinette N."/>
            <person name="Rezende De Castro R."/>
            <person name="Schneider M.P."/>
            <person name="Vasconcelos V."/>
            <person name="Leao P.N."/>
        </authorList>
    </citation>
    <scope>NUCLEOTIDE SEQUENCE</scope>
    <source>
        <strain evidence="2">LEGE 07157</strain>
    </source>
</reference>
<dbReference type="SUPFAM" id="SSF53474">
    <property type="entry name" value="alpha/beta-Hydrolases"/>
    <property type="match status" value="1"/>
</dbReference>
<dbReference type="InterPro" id="IPR022742">
    <property type="entry name" value="Hydrolase_4"/>
</dbReference>
<comment type="caution">
    <text evidence="2">The sequence shown here is derived from an EMBL/GenBank/DDBJ whole genome shotgun (WGS) entry which is preliminary data.</text>
</comment>
<dbReference type="EMBL" id="JADEWZ010000004">
    <property type="protein sequence ID" value="MBE9115070.1"/>
    <property type="molecule type" value="Genomic_DNA"/>
</dbReference>
<dbReference type="AlphaFoldDB" id="A0A8J7DUY0"/>
<dbReference type="PANTHER" id="PTHR22753:SF48">
    <property type="entry name" value="PHOSPHOLIPID_GLYCEROL ACYLTRANSFERASE DOMAIN-CONTAINING PROTEIN"/>
    <property type="match status" value="1"/>
</dbReference>
<dbReference type="Proteomes" id="UP000654482">
    <property type="component" value="Unassembled WGS sequence"/>
</dbReference>